<protein>
    <recommendedName>
        <fullName evidence="4 12">4-hydroxy-tetrahydrodipicolinate synthase</fullName>
        <shortName evidence="12">HTPA synthase</shortName>
        <ecNumber evidence="4 12">4.3.3.7</ecNumber>
    </recommendedName>
</protein>
<dbReference type="PROSITE" id="PS00666">
    <property type="entry name" value="DHDPS_2"/>
    <property type="match status" value="1"/>
</dbReference>
<dbReference type="InParanoid" id="A0A371R8F4"/>
<evidence type="ECO:0000313" key="17">
    <source>
        <dbReference type="Proteomes" id="UP000264589"/>
    </source>
</evidence>
<dbReference type="UniPathway" id="UPA00034">
    <property type="reaction ID" value="UER00017"/>
</dbReference>
<dbReference type="CDD" id="cd00950">
    <property type="entry name" value="DHDPS"/>
    <property type="match status" value="1"/>
</dbReference>
<keyword evidence="6 12" id="KW-0028">Amino-acid biosynthesis</keyword>
<comment type="similarity">
    <text evidence="3 12 13">Belongs to the DapA family.</text>
</comment>
<keyword evidence="10 12" id="KW-0704">Schiff base</keyword>
<dbReference type="Gene3D" id="3.20.20.70">
    <property type="entry name" value="Aldolase class I"/>
    <property type="match status" value="1"/>
</dbReference>
<comment type="catalytic activity">
    <reaction evidence="11 12">
        <text>L-aspartate 4-semialdehyde + pyruvate = (2S,4S)-4-hydroxy-2,3,4,5-tetrahydrodipicolinate + H2O + H(+)</text>
        <dbReference type="Rhea" id="RHEA:34171"/>
        <dbReference type="ChEBI" id="CHEBI:15361"/>
        <dbReference type="ChEBI" id="CHEBI:15377"/>
        <dbReference type="ChEBI" id="CHEBI:15378"/>
        <dbReference type="ChEBI" id="CHEBI:67139"/>
        <dbReference type="ChEBI" id="CHEBI:537519"/>
        <dbReference type="EC" id="4.3.3.7"/>
    </reaction>
</comment>
<sequence>MTFSVSSTADWIRGSITALVTPFHHGAVAYDTYRDLIDRQIKGGTHGIVPVGTTGETSTLNEEEHVEVIRCAVSAADGRIPVIAGVGSNDTATSIMLAEKAQSAGADALLAVTGYYNKPSQDGLIAHFTALADSTDLPIILYNVPGRTACDIAVSTMKVLARHPGIVGVKDATGNLARVAQQRLACGSDFIQLSGEDATAVGFNAMGGTGCISVTSNVVPDLCALMQTATLEGRWEEARELQDRLTPLAEALFMDTSPGPTKYALARLGLCQEELRLPLVPASEKAKIAVAKALEGLGLID</sequence>
<evidence type="ECO:0000256" key="8">
    <source>
        <dbReference type="ARBA" id="ARBA00023154"/>
    </source>
</evidence>
<feature type="active site" description="Proton donor/acceptor" evidence="12 14">
    <location>
        <position position="142"/>
    </location>
</feature>
<keyword evidence="5 12" id="KW-0963">Cytoplasm</keyword>
<evidence type="ECO:0000256" key="11">
    <source>
        <dbReference type="ARBA" id="ARBA00047836"/>
    </source>
</evidence>
<feature type="binding site" evidence="12 15">
    <location>
        <position position="54"/>
    </location>
    <ligand>
        <name>pyruvate</name>
        <dbReference type="ChEBI" id="CHEBI:15361"/>
    </ligand>
</feature>
<dbReference type="GO" id="GO:0005829">
    <property type="term" value="C:cytosol"/>
    <property type="evidence" value="ECO:0007669"/>
    <property type="project" value="TreeGrafter"/>
</dbReference>
<comment type="function">
    <text evidence="1 12">Catalyzes the condensation of (S)-aspartate-beta-semialdehyde [(S)-ASA] and pyruvate to 4-hydroxy-tetrahydrodipicolinate (HTPA).</text>
</comment>
<keyword evidence="8 12" id="KW-0457">Lysine biosynthesis</keyword>
<dbReference type="FunCoup" id="A0A371R8F4">
    <property type="interactions" value="507"/>
</dbReference>
<dbReference type="HAMAP" id="MF_00418">
    <property type="entry name" value="DapA"/>
    <property type="match status" value="1"/>
</dbReference>
<keyword evidence="9 12" id="KW-0456">Lyase</keyword>
<dbReference type="GO" id="GO:0008840">
    <property type="term" value="F:4-hydroxy-tetrahydrodipicolinate synthase activity"/>
    <property type="evidence" value="ECO:0007669"/>
    <property type="project" value="UniProtKB-UniRule"/>
</dbReference>
<dbReference type="AlphaFoldDB" id="A0A371R8F4"/>
<dbReference type="InterPro" id="IPR020625">
    <property type="entry name" value="Schiff_base-form_aldolases_AS"/>
</dbReference>
<evidence type="ECO:0000256" key="3">
    <source>
        <dbReference type="ARBA" id="ARBA00007592"/>
    </source>
</evidence>
<reference evidence="16 17" key="1">
    <citation type="submission" date="2018-08" db="EMBL/GenBank/DDBJ databases">
        <title>Parvularcula sp. SM1705, isolated from surface water of the South Sea China.</title>
        <authorList>
            <person name="Sun L."/>
        </authorList>
    </citation>
    <scope>NUCLEOTIDE SEQUENCE [LARGE SCALE GENOMIC DNA]</scope>
    <source>
        <strain evidence="16 17">SM1705</strain>
    </source>
</reference>
<keyword evidence="17" id="KW-1185">Reference proteome</keyword>
<feature type="active site" description="Schiff-base intermediate with substrate" evidence="12 14">
    <location>
        <position position="170"/>
    </location>
</feature>
<comment type="caution">
    <text evidence="16">The sequence shown here is derived from an EMBL/GenBank/DDBJ whole genome shotgun (WGS) entry which is preliminary data.</text>
</comment>
<evidence type="ECO:0000256" key="9">
    <source>
        <dbReference type="ARBA" id="ARBA00023239"/>
    </source>
</evidence>
<dbReference type="InterPro" id="IPR002220">
    <property type="entry name" value="DapA-like"/>
</dbReference>
<comment type="subcellular location">
    <subcellularLocation>
        <location evidence="12">Cytoplasm</location>
    </subcellularLocation>
</comment>
<dbReference type="GO" id="GO:0009089">
    <property type="term" value="P:lysine biosynthetic process via diaminopimelate"/>
    <property type="evidence" value="ECO:0007669"/>
    <property type="project" value="UniProtKB-UniRule"/>
</dbReference>
<dbReference type="InterPro" id="IPR013785">
    <property type="entry name" value="Aldolase_TIM"/>
</dbReference>
<dbReference type="EMBL" id="QUQO01000002">
    <property type="protein sequence ID" value="RFB01737.1"/>
    <property type="molecule type" value="Genomic_DNA"/>
</dbReference>
<comment type="pathway">
    <text evidence="2 12">Amino-acid biosynthesis; L-lysine biosynthesis via DAP pathway; (S)-tetrahydrodipicolinate from L-aspartate: step 3/4.</text>
</comment>
<dbReference type="SMART" id="SM01130">
    <property type="entry name" value="DHDPS"/>
    <property type="match status" value="1"/>
</dbReference>
<dbReference type="GO" id="GO:0019877">
    <property type="term" value="P:diaminopimelate biosynthetic process"/>
    <property type="evidence" value="ECO:0007669"/>
    <property type="project" value="UniProtKB-UniRule"/>
</dbReference>
<dbReference type="PRINTS" id="PR00146">
    <property type="entry name" value="DHPICSNTHASE"/>
</dbReference>
<dbReference type="NCBIfam" id="TIGR00674">
    <property type="entry name" value="dapA"/>
    <property type="match status" value="1"/>
</dbReference>
<dbReference type="RefSeq" id="WP_116393452.1">
    <property type="nucleotide sequence ID" value="NZ_CAXQPM010000024.1"/>
</dbReference>
<dbReference type="PANTHER" id="PTHR12128">
    <property type="entry name" value="DIHYDRODIPICOLINATE SYNTHASE"/>
    <property type="match status" value="1"/>
</dbReference>
<dbReference type="Pfam" id="PF00701">
    <property type="entry name" value="DHDPS"/>
    <property type="match status" value="1"/>
</dbReference>
<evidence type="ECO:0000256" key="12">
    <source>
        <dbReference type="HAMAP-Rule" id="MF_00418"/>
    </source>
</evidence>
<evidence type="ECO:0000256" key="4">
    <source>
        <dbReference type="ARBA" id="ARBA00012086"/>
    </source>
</evidence>
<name>A0A371R8F4_9PROT</name>
<dbReference type="Proteomes" id="UP000264589">
    <property type="component" value="Unassembled WGS sequence"/>
</dbReference>
<dbReference type="InterPro" id="IPR005263">
    <property type="entry name" value="DapA"/>
</dbReference>
<evidence type="ECO:0000256" key="6">
    <source>
        <dbReference type="ARBA" id="ARBA00022605"/>
    </source>
</evidence>
<evidence type="ECO:0000256" key="1">
    <source>
        <dbReference type="ARBA" id="ARBA00003294"/>
    </source>
</evidence>
<organism evidence="16 17">
    <name type="scientific">Parvularcula marina</name>
    <dbReference type="NCBI Taxonomy" id="2292771"/>
    <lineage>
        <taxon>Bacteria</taxon>
        <taxon>Pseudomonadati</taxon>
        <taxon>Pseudomonadota</taxon>
        <taxon>Alphaproteobacteria</taxon>
        <taxon>Parvularculales</taxon>
        <taxon>Parvularculaceae</taxon>
        <taxon>Parvularcula</taxon>
    </lineage>
</organism>
<evidence type="ECO:0000256" key="2">
    <source>
        <dbReference type="ARBA" id="ARBA00005120"/>
    </source>
</evidence>
<comment type="subunit">
    <text evidence="12">Homotetramer; dimer of dimers.</text>
</comment>
<evidence type="ECO:0000256" key="7">
    <source>
        <dbReference type="ARBA" id="ARBA00022915"/>
    </source>
</evidence>
<dbReference type="PANTHER" id="PTHR12128:SF66">
    <property type="entry name" value="4-HYDROXY-2-OXOGLUTARATE ALDOLASE, MITOCHONDRIAL"/>
    <property type="match status" value="1"/>
</dbReference>
<comment type="caution">
    <text evidence="12">Was originally thought to be a dihydrodipicolinate synthase (DHDPS), catalyzing the condensation of (S)-aspartate-beta-semialdehyde [(S)-ASA] and pyruvate to dihydrodipicolinate (DHDP). However, it was shown in E.coli that the product of the enzymatic reaction is not dihydrodipicolinate but in fact (4S)-4-hydroxy-2,3,4,5-tetrahydro-(2S)-dipicolinic acid (HTPA), and that the consecutive dehydration reaction leading to DHDP is not spontaneous but catalyzed by DapB.</text>
</comment>
<feature type="site" description="Part of a proton relay during catalysis" evidence="12">
    <location>
        <position position="53"/>
    </location>
</feature>
<dbReference type="SUPFAM" id="SSF51569">
    <property type="entry name" value="Aldolase"/>
    <property type="match status" value="1"/>
</dbReference>
<evidence type="ECO:0000256" key="10">
    <source>
        <dbReference type="ARBA" id="ARBA00023270"/>
    </source>
</evidence>
<keyword evidence="7 12" id="KW-0220">Diaminopimelate biosynthesis</keyword>
<evidence type="ECO:0000313" key="16">
    <source>
        <dbReference type="EMBL" id="RFB01737.1"/>
    </source>
</evidence>
<dbReference type="PIRSF" id="PIRSF001365">
    <property type="entry name" value="DHDPS"/>
    <property type="match status" value="1"/>
</dbReference>
<evidence type="ECO:0000256" key="14">
    <source>
        <dbReference type="PIRSR" id="PIRSR001365-1"/>
    </source>
</evidence>
<dbReference type="EC" id="4.3.3.7" evidence="4 12"/>
<feature type="binding site" evidence="12 15">
    <location>
        <position position="212"/>
    </location>
    <ligand>
        <name>pyruvate</name>
        <dbReference type="ChEBI" id="CHEBI:15361"/>
    </ligand>
</feature>
<accession>A0A371R8F4</accession>
<evidence type="ECO:0000256" key="13">
    <source>
        <dbReference type="PIRNR" id="PIRNR001365"/>
    </source>
</evidence>
<evidence type="ECO:0000256" key="15">
    <source>
        <dbReference type="PIRSR" id="PIRSR001365-2"/>
    </source>
</evidence>
<proteinExistence type="inferred from homology"/>
<evidence type="ECO:0000256" key="5">
    <source>
        <dbReference type="ARBA" id="ARBA00022490"/>
    </source>
</evidence>
<feature type="site" description="Part of a proton relay during catalysis" evidence="12">
    <location>
        <position position="116"/>
    </location>
</feature>
<gene>
    <name evidence="12" type="primary">dapA</name>
    <name evidence="16" type="ORF">DX908_15830</name>
</gene>
<dbReference type="OrthoDB" id="9782828at2"/>